<feature type="region of interest" description="Disordered" evidence="1">
    <location>
        <begin position="512"/>
        <end position="550"/>
    </location>
</feature>
<dbReference type="InterPro" id="IPR019557">
    <property type="entry name" value="AminoTfrase-like_pln_mobile"/>
</dbReference>
<organism evidence="3">
    <name type="scientific">Sesamum radiatum</name>
    <name type="common">Black benniseed</name>
    <dbReference type="NCBI Taxonomy" id="300843"/>
    <lineage>
        <taxon>Eukaryota</taxon>
        <taxon>Viridiplantae</taxon>
        <taxon>Streptophyta</taxon>
        <taxon>Embryophyta</taxon>
        <taxon>Tracheophyta</taxon>
        <taxon>Spermatophyta</taxon>
        <taxon>Magnoliopsida</taxon>
        <taxon>eudicotyledons</taxon>
        <taxon>Gunneridae</taxon>
        <taxon>Pentapetalae</taxon>
        <taxon>asterids</taxon>
        <taxon>lamiids</taxon>
        <taxon>Lamiales</taxon>
        <taxon>Pedaliaceae</taxon>
        <taxon>Sesamum</taxon>
    </lineage>
</organism>
<reference evidence="3" key="2">
    <citation type="journal article" date="2024" name="Plant">
        <title>Genomic evolution and insights into agronomic trait innovations of Sesamum species.</title>
        <authorList>
            <person name="Miao H."/>
            <person name="Wang L."/>
            <person name="Qu L."/>
            <person name="Liu H."/>
            <person name="Sun Y."/>
            <person name="Le M."/>
            <person name="Wang Q."/>
            <person name="Wei S."/>
            <person name="Zheng Y."/>
            <person name="Lin W."/>
            <person name="Duan Y."/>
            <person name="Cao H."/>
            <person name="Xiong S."/>
            <person name="Wang X."/>
            <person name="Wei L."/>
            <person name="Li C."/>
            <person name="Ma Q."/>
            <person name="Ju M."/>
            <person name="Zhao R."/>
            <person name="Li G."/>
            <person name="Mu C."/>
            <person name="Tian Q."/>
            <person name="Mei H."/>
            <person name="Zhang T."/>
            <person name="Gao T."/>
            <person name="Zhang H."/>
        </authorList>
    </citation>
    <scope>NUCLEOTIDE SEQUENCE</scope>
    <source>
        <strain evidence="3">G02</strain>
    </source>
</reference>
<proteinExistence type="predicted"/>
<sequence length="581" mass="66265">MDRRAVYGPRDGTVLSQQSQHRSDEILDGDIDEVLQAKRADGKFWRNLREQDLPIRVQQILHQIGFYGVYRCGRIQYDCHLITALVERWRSETHSFHFRVGEATITLQDVQVIWGLPIDGEPVSGTDLERSSVQWQEYCMQYIGFAPEEGALKGSRLQVKAIIDHISHVHITPDTPHLTVVQYARAVALLLLGGTMCPDSSGNLVSLLYLAKLEDIVAARNYSWGSAVLAFLYRELCNASEKGKAAIGGALQLVQIWAWSRIIPLCPGLGAPRVHMGPHQIDNNRVLPGAPYGAIWNCEHTFTRTVRTTVRVIRDILDEMQYDQFIWQPYDMESNVIMAYAGDFNPQLWRSICPLIFYAIVEMHHPERVLRQFGMMQNIPDQPDTRDMSLHKITRSNRTGTDWVLQHILYITRWQRRYDTVIQRQPISNRRDTDRGYWEWYNNITRHFVSSSTDRRVESGYQPGDAPMLQIVTQQVNTLQTLFQSKPVDVEGYRQLVAQLEHEVQIIAEAIKHQPQQTATPSNSAPTTSHRQRRSSSQMSIGSVERGDIGVDIAGPSTAYTPQDYYVPQPSGLLCASTVTR</sequence>
<dbReference type="EMBL" id="JACGWJ010000030">
    <property type="protein sequence ID" value="KAL0300514.1"/>
    <property type="molecule type" value="Genomic_DNA"/>
</dbReference>
<evidence type="ECO:0000313" key="3">
    <source>
        <dbReference type="EMBL" id="KAL0300514.1"/>
    </source>
</evidence>
<dbReference type="Pfam" id="PF10536">
    <property type="entry name" value="PMD"/>
    <property type="match status" value="1"/>
</dbReference>
<dbReference type="GO" id="GO:0010073">
    <property type="term" value="P:meristem maintenance"/>
    <property type="evidence" value="ECO:0007669"/>
    <property type="project" value="InterPro"/>
</dbReference>
<dbReference type="InterPro" id="IPR044824">
    <property type="entry name" value="MAIN-like"/>
</dbReference>
<protein>
    <submittedName>
        <fullName evidence="3">Serine/threonine-protein phosphatase 7 long form</fullName>
    </submittedName>
</protein>
<reference evidence="3" key="1">
    <citation type="submission" date="2020-06" db="EMBL/GenBank/DDBJ databases">
        <authorList>
            <person name="Li T."/>
            <person name="Hu X."/>
            <person name="Zhang T."/>
            <person name="Song X."/>
            <person name="Zhang H."/>
            <person name="Dai N."/>
            <person name="Sheng W."/>
            <person name="Hou X."/>
            <person name="Wei L."/>
        </authorList>
    </citation>
    <scope>NUCLEOTIDE SEQUENCE</scope>
    <source>
        <strain evidence="3">G02</strain>
        <tissue evidence="3">Leaf</tissue>
    </source>
</reference>
<name>A0AAW2K1C1_SESRA</name>
<dbReference type="PANTHER" id="PTHR46033">
    <property type="entry name" value="PROTEIN MAIN-LIKE 2"/>
    <property type="match status" value="1"/>
</dbReference>
<dbReference type="PANTHER" id="PTHR46033:SF8">
    <property type="entry name" value="PROTEIN MAINTENANCE OF MERISTEMS-LIKE"/>
    <property type="match status" value="1"/>
</dbReference>
<comment type="caution">
    <text evidence="3">The sequence shown here is derived from an EMBL/GenBank/DDBJ whole genome shotgun (WGS) entry which is preliminary data.</text>
</comment>
<feature type="domain" description="Aminotransferase-like plant mobile" evidence="2">
    <location>
        <begin position="65"/>
        <end position="442"/>
    </location>
</feature>
<dbReference type="AlphaFoldDB" id="A0AAW2K1C1"/>
<feature type="compositionally biased region" description="Low complexity" evidence="1">
    <location>
        <begin position="518"/>
        <end position="529"/>
    </location>
</feature>
<evidence type="ECO:0000256" key="1">
    <source>
        <dbReference type="SAM" id="MobiDB-lite"/>
    </source>
</evidence>
<evidence type="ECO:0000259" key="2">
    <source>
        <dbReference type="Pfam" id="PF10536"/>
    </source>
</evidence>
<gene>
    <name evidence="3" type="ORF">Sradi_6328200</name>
</gene>
<accession>A0AAW2K1C1</accession>